<evidence type="ECO:0000313" key="1">
    <source>
        <dbReference type="EMBL" id="EUB60917.1"/>
    </source>
</evidence>
<dbReference type="EMBL" id="APAU02000025">
    <property type="protein sequence ID" value="EUB60917.1"/>
    <property type="molecule type" value="Genomic_DNA"/>
</dbReference>
<dbReference type="KEGG" id="egl:EGR_04163"/>
<evidence type="ECO:0000313" key="2">
    <source>
        <dbReference type="Proteomes" id="UP000019149"/>
    </source>
</evidence>
<keyword evidence="2" id="KW-1185">Reference proteome</keyword>
<protein>
    <submittedName>
        <fullName evidence="1">Uncharacterized protein</fullName>
    </submittedName>
</protein>
<gene>
    <name evidence="1" type="ORF">EGR_04163</name>
</gene>
<reference evidence="1 2" key="1">
    <citation type="journal article" date="2013" name="Nat. Genet.">
        <title>The genome of the hydatid tapeworm Echinococcus granulosus.</title>
        <authorList>
            <person name="Zheng H."/>
            <person name="Zhang W."/>
            <person name="Zhang L."/>
            <person name="Zhang Z."/>
            <person name="Li J."/>
            <person name="Lu G."/>
            <person name="Zhu Y."/>
            <person name="Wang Y."/>
            <person name="Huang Y."/>
            <person name="Liu J."/>
            <person name="Kang H."/>
            <person name="Chen J."/>
            <person name="Wang L."/>
            <person name="Chen A."/>
            <person name="Yu S."/>
            <person name="Gao Z."/>
            <person name="Jin L."/>
            <person name="Gu W."/>
            <person name="Wang Z."/>
            <person name="Zhao L."/>
            <person name="Shi B."/>
            <person name="Wen H."/>
            <person name="Lin R."/>
            <person name="Jones M.K."/>
            <person name="Brejova B."/>
            <person name="Vinar T."/>
            <person name="Zhao G."/>
            <person name="McManus D.P."/>
            <person name="Chen Z."/>
            <person name="Zhou Y."/>
            <person name="Wang S."/>
        </authorList>
    </citation>
    <scope>NUCLEOTIDE SEQUENCE [LARGE SCALE GENOMIC DNA]</scope>
</reference>
<sequence>MALFGSIRIGELTKTIFLCCRNPEHSSEVEKFTSAQPSAMARGIQCTRKKLRRTKVPNFPLLALIWPEIYKVKVK</sequence>
<proteinExistence type="predicted"/>
<accession>W6URG3</accession>
<name>W6URG3_ECHGR</name>
<organism evidence="1 2">
    <name type="scientific">Echinococcus granulosus</name>
    <name type="common">Hydatid tapeworm</name>
    <dbReference type="NCBI Taxonomy" id="6210"/>
    <lineage>
        <taxon>Eukaryota</taxon>
        <taxon>Metazoa</taxon>
        <taxon>Spiralia</taxon>
        <taxon>Lophotrochozoa</taxon>
        <taxon>Platyhelminthes</taxon>
        <taxon>Cestoda</taxon>
        <taxon>Eucestoda</taxon>
        <taxon>Cyclophyllidea</taxon>
        <taxon>Taeniidae</taxon>
        <taxon>Echinococcus</taxon>
        <taxon>Echinococcus granulosus group</taxon>
    </lineage>
</organism>
<dbReference type="GeneID" id="36339878"/>
<dbReference type="AlphaFoldDB" id="W6URG3"/>
<dbReference type="RefSeq" id="XP_024352113.1">
    <property type="nucleotide sequence ID" value="XM_024493412.1"/>
</dbReference>
<dbReference type="CTD" id="36339878"/>
<dbReference type="Proteomes" id="UP000019149">
    <property type="component" value="Unassembled WGS sequence"/>
</dbReference>
<comment type="caution">
    <text evidence="1">The sequence shown here is derived from an EMBL/GenBank/DDBJ whole genome shotgun (WGS) entry which is preliminary data.</text>
</comment>